<protein>
    <recommendedName>
        <fullName evidence="2">SnoaL-like domain-containing protein</fullName>
    </recommendedName>
</protein>
<dbReference type="AlphaFoldDB" id="A0A1M5GEG8"/>
<dbReference type="EMBL" id="FQUU01000031">
    <property type="protein sequence ID" value="SHG02088.1"/>
    <property type="molecule type" value="Genomic_DNA"/>
</dbReference>
<proteinExistence type="predicted"/>
<reference evidence="3 4" key="1">
    <citation type="submission" date="2016-11" db="EMBL/GenBank/DDBJ databases">
        <authorList>
            <person name="Jaros S."/>
            <person name="Januszkiewicz K."/>
            <person name="Wedrychowicz H."/>
        </authorList>
    </citation>
    <scope>NUCLEOTIDE SEQUENCE [LARGE SCALE GENOMIC DNA]</scope>
    <source>
        <strain evidence="3 4">DSM 18119</strain>
    </source>
</reference>
<dbReference type="InterPro" id="IPR037401">
    <property type="entry name" value="SnoaL-like"/>
</dbReference>
<dbReference type="Gene3D" id="3.10.450.50">
    <property type="match status" value="1"/>
</dbReference>
<dbReference type="InterPro" id="IPR032710">
    <property type="entry name" value="NTF2-like_dom_sf"/>
</dbReference>
<dbReference type="Proteomes" id="UP000184048">
    <property type="component" value="Unassembled WGS sequence"/>
</dbReference>
<keyword evidence="4" id="KW-1185">Reference proteome</keyword>
<dbReference type="SUPFAM" id="SSF54427">
    <property type="entry name" value="NTF2-like"/>
    <property type="match status" value="1"/>
</dbReference>
<feature type="chain" id="PRO_5012183495" description="SnoaL-like domain-containing protein" evidence="1">
    <location>
        <begin position="21"/>
        <end position="178"/>
    </location>
</feature>
<organism evidence="3 4">
    <name type="scientific">Flavisolibacter ginsengisoli DSM 18119</name>
    <dbReference type="NCBI Taxonomy" id="1121884"/>
    <lineage>
        <taxon>Bacteria</taxon>
        <taxon>Pseudomonadati</taxon>
        <taxon>Bacteroidota</taxon>
        <taxon>Chitinophagia</taxon>
        <taxon>Chitinophagales</taxon>
        <taxon>Chitinophagaceae</taxon>
        <taxon>Flavisolibacter</taxon>
    </lineage>
</organism>
<evidence type="ECO:0000256" key="1">
    <source>
        <dbReference type="SAM" id="SignalP"/>
    </source>
</evidence>
<dbReference type="OrthoDB" id="664849at2"/>
<gene>
    <name evidence="3" type="ORF">SAMN02745131_04126</name>
</gene>
<keyword evidence="1" id="KW-0732">Signal</keyword>
<evidence type="ECO:0000313" key="4">
    <source>
        <dbReference type="Proteomes" id="UP000184048"/>
    </source>
</evidence>
<dbReference type="RefSeq" id="WP_139256531.1">
    <property type="nucleotide sequence ID" value="NZ_FQUU01000031.1"/>
</dbReference>
<feature type="domain" description="SnoaL-like" evidence="2">
    <location>
        <begin position="63"/>
        <end position="163"/>
    </location>
</feature>
<evidence type="ECO:0000313" key="3">
    <source>
        <dbReference type="EMBL" id="SHG02088.1"/>
    </source>
</evidence>
<accession>A0A1M5GEG8</accession>
<feature type="signal peptide" evidence="1">
    <location>
        <begin position="1"/>
        <end position="20"/>
    </location>
</feature>
<sequence length="178" mass="19864">MKRLLILTATGLFSMMVCQAQTTKPVQAANATSMGQLHNGPVHNISIGNMMYAQKVIQLWKDYDNNTMDNVGDLLADDVVATFPDGSMVKGKDNWIKMIKDYRNNFSSVTSTVMACTTLKSPDDPEHEVVTVWGEENDTSKDGTTVKTHLNEVWFFNKQGKVVMFHQMAAKDAPDKKD</sequence>
<evidence type="ECO:0000259" key="2">
    <source>
        <dbReference type="Pfam" id="PF12680"/>
    </source>
</evidence>
<name>A0A1M5GEG8_9BACT</name>
<dbReference type="Pfam" id="PF12680">
    <property type="entry name" value="SnoaL_2"/>
    <property type="match status" value="1"/>
</dbReference>